<evidence type="ECO:0000313" key="2">
    <source>
        <dbReference type="EMBL" id="GFQ85922.1"/>
    </source>
</evidence>
<feature type="transmembrane region" description="Helical" evidence="1">
    <location>
        <begin position="96"/>
        <end position="117"/>
    </location>
</feature>
<accession>A0A8X6I1W5</accession>
<comment type="caution">
    <text evidence="2">The sequence shown here is derived from an EMBL/GenBank/DDBJ whole genome shotgun (WGS) entry which is preliminary data.</text>
</comment>
<evidence type="ECO:0000313" key="3">
    <source>
        <dbReference type="Proteomes" id="UP000887116"/>
    </source>
</evidence>
<dbReference type="AlphaFoldDB" id="A0A8X6I1W5"/>
<keyword evidence="1" id="KW-1133">Transmembrane helix</keyword>
<keyword evidence="1" id="KW-0472">Membrane</keyword>
<proteinExistence type="predicted"/>
<dbReference type="OrthoDB" id="10348293at2759"/>
<gene>
    <name evidence="2" type="ORF">TNCT_358781</name>
</gene>
<reference evidence="2" key="1">
    <citation type="submission" date="2020-07" db="EMBL/GenBank/DDBJ databases">
        <title>Multicomponent nature underlies the extraordinary mechanical properties of spider dragline silk.</title>
        <authorList>
            <person name="Kono N."/>
            <person name="Nakamura H."/>
            <person name="Mori M."/>
            <person name="Yoshida Y."/>
            <person name="Ohtoshi R."/>
            <person name="Malay A.D."/>
            <person name="Moran D.A.P."/>
            <person name="Tomita M."/>
            <person name="Numata K."/>
            <person name="Arakawa K."/>
        </authorList>
    </citation>
    <scope>NUCLEOTIDE SEQUENCE</scope>
</reference>
<sequence length="118" mass="12942">MVIPTIASRVHTEQFKPAIETIIAAHPQFHGQLEVAGLKLEQNRASEAILVIYTFVRPFPFSFGLLLMEGGSRCSTKGVSDAFPIVSPKNGPEFCLHLGFALWTALLLVLVFGFMVLV</sequence>
<protein>
    <submittedName>
        <fullName evidence="2">Uncharacterized protein</fullName>
    </submittedName>
</protein>
<keyword evidence="3" id="KW-1185">Reference proteome</keyword>
<organism evidence="2 3">
    <name type="scientific">Trichonephila clavata</name>
    <name type="common">Joro spider</name>
    <name type="synonym">Nephila clavata</name>
    <dbReference type="NCBI Taxonomy" id="2740835"/>
    <lineage>
        <taxon>Eukaryota</taxon>
        <taxon>Metazoa</taxon>
        <taxon>Ecdysozoa</taxon>
        <taxon>Arthropoda</taxon>
        <taxon>Chelicerata</taxon>
        <taxon>Arachnida</taxon>
        <taxon>Araneae</taxon>
        <taxon>Araneomorphae</taxon>
        <taxon>Entelegynae</taxon>
        <taxon>Araneoidea</taxon>
        <taxon>Nephilidae</taxon>
        <taxon>Trichonephila</taxon>
    </lineage>
</organism>
<name>A0A8X6I1W5_TRICU</name>
<keyword evidence="1" id="KW-0812">Transmembrane</keyword>
<dbReference type="EMBL" id="BMAO01003137">
    <property type="protein sequence ID" value="GFQ85922.1"/>
    <property type="molecule type" value="Genomic_DNA"/>
</dbReference>
<evidence type="ECO:0000256" key="1">
    <source>
        <dbReference type="SAM" id="Phobius"/>
    </source>
</evidence>
<dbReference type="Proteomes" id="UP000887116">
    <property type="component" value="Unassembled WGS sequence"/>
</dbReference>